<evidence type="ECO:0000256" key="1">
    <source>
        <dbReference type="SAM" id="Phobius"/>
    </source>
</evidence>
<keyword evidence="1" id="KW-1133">Transmembrane helix</keyword>
<dbReference type="EMBL" id="MCRM02000002">
    <property type="protein sequence ID" value="PNV76417.1"/>
    <property type="molecule type" value="Genomic_DNA"/>
</dbReference>
<keyword evidence="3" id="KW-1185">Reference proteome</keyword>
<dbReference type="RefSeq" id="WP_010418125.1">
    <property type="nucleotide sequence ID" value="NZ_MCRM02000002.1"/>
</dbReference>
<proteinExistence type="predicted"/>
<accession>A0ABX4YMD3</accession>
<comment type="caution">
    <text evidence="2">The sequence shown here is derived from an EMBL/GenBank/DDBJ whole genome shotgun (WGS) entry which is preliminary data.</text>
</comment>
<name>A0ABX4YMD3_9LEPT</name>
<dbReference type="Proteomes" id="UP000094669">
    <property type="component" value="Unassembled WGS sequence"/>
</dbReference>
<evidence type="ECO:0000313" key="2">
    <source>
        <dbReference type="EMBL" id="PNV76417.1"/>
    </source>
</evidence>
<protein>
    <submittedName>
        <fullName evidence="2">Uncharacterized protein</fullName>
    </submittedName>
</protein>
<feature type="transmembrane region" description="Helical" evidence="1">
    <location>
        <begin position="32"/>
        <end position="52"/>
    </location>
</feature>
<keyword evidence="1" id="KW-0472">Membrane</keyword>
<keyword evidence="1" id="KW-0812">Transmembrane</keyword>
<gene>
    <name evidence="2" type="ORF">BES34_002105</name>
</gene>
<reference evidence="2" key="1">
    <citation type="submission" date="2018-01" db="EMBL/GenBank/DDBJ databases">
        <title>Genomic characterization of Leptospira inadai serogroup Lyme isolated from captured rat in Brazil and comparative analysis with human reference strain.</title>
        <authorList>
            <person name="Moreno L.Z."/>
            <person name="Loureiro A.P."/>
            <person name="Miraglia F."/>
            <person name="Kremer F.S."/>
            <person name="Eslabao M.R."/>
            <person name="Dellagostin O.A."/>
            <person name="Lilenbaum W."/>
            <person name="Moreno A.M."/>
        </authorList>
    </citation>
    <scope>NUCLEOTIDE SEQUENCE [LARGE SCALE GENOMIC DNA]</scope>
    <source>
        <strain evidence="2">M34/99</strain>
    </source>
</reference>
<sequence>MGKGYHSRSPEEFREFLKQIQTKGKEKSRTKLILLFDLILLLFIFAVVARIVNPLAFTGKKESNQITVSGVQLRVSESRDSERQLPVFFLFMTNSGSVDVKYPSAGLKLMAKITTNTGLSCLQEEWQVPSRIIAVGRTEFFRYEPNRDRVNELPDECKIGKPNFWTNITRHFKTAVERNFELEIVDHKSVMRLNIEKI</sequence>
<evidence type="ECO:0000313" key="3">
    <source>
        <dbReference type="Proteomes" id="UP000094669"/>
    </source>
</evidence>
<organism evidence="2 3">
    <name type="scientific">Leptospira inadai serovar Lyme</name>
    <dbReference type="NCBI Taxonomy" id="293084"/>
    <lineage>
        <taxon>Bacteria</taxon>
        <taxon>Pseudomonadati</taxon>
        <taxon>Spirochaetota</taxon>
        <taxon>Spirochaetia</taxon>
        <taxon>Leptospirales</taxon>
        <taxon>Leptospiraceae</taxon>
        <taxon>Leptospira</taxon>
    </lineage>
</organism>